<proteinExistence type="predicted"/>
<protein>
    <submittedName>
        <fullName evidence="1">Uncharacterized protein</fullName>
    </submittedName>
</protein>
<dbReference type="EMBL" id="BLLF01000469">
    <property type="protein sequence ID" value="GFH12109.1"/>
    <property type="molecule type" value="Genomic_DNA"/>
</dbReference>
<gene>
    <name evidence="1" type="ORF">HaLaN_07738</name>
</gene>
<dbReference type="Proteomes" id="UP000485058">
    <property type="component" value="Unassembled WGS sequence"/>
</dbReference>
<sequence>MMLVGEVMFHHLLDLEQAAKVMVYSWPVVPDTLALLHASAGSSRGLQAPCT</sequence>
<evidence type="ECO:0000313" key="1">
    <source>
        <dbReference type="EMBL" id="GFH12109.1"/>
    </source>
</evidence>
<dbReference type="AlphaFoldDB" id="A0A699YZQ5"/>
<comment type="caution">
    <text evidence="1">The sequence shown here is derived from an EMBL/GenBank/DDBJ whole genome shotgun (WGS) entry which is preliminary data.</text>
</comment>
<keyword evidence="2" id="KW-1185">Reference proteome</keyword>
<evidence type="ECO:0000313" key="2">
    <source>
        <dbReference type="Proteomes" id="UP000485058"/>
    </source>
</evidence>
<reference evidence="1 2" key="1">
    <citation type="submission" date="2020-02" db="EMBL/GenBank/DDBJ databases">
        <title>Draft genome sequence of Haematococcus lacustris strain NIES-144.</title>
        <authorList>
            <person name="Morimoto D."/>
            <person name="Nakagawa S."/>
            <person name="Yoshida T."/>
            <person name="Sawayama S."/>
        </authorList>
    </citation>
    <scope>NUCLEOTIDE SEQUENCE [LARGE SCALE GENOMIC DNA]</scope>
    <source>
        <strain evidence="1 2">NIES-144</strain>
    </source>
</reference>
<organism evidence="1 2">
    <name type="scientific">Haematococcus lacustris</name>
    <name type="common">Green alga</name>
    <name type="synonym">Haematococcus pluvialis</name>
    <dbReference type="NCBI Taxonomy" id="44745"/>
    <lineage>
        <taxon>Eukaryota</taxon>
        <taxon>Viridiplantae</taxon>
        <taxon>Chlorophyta</taxon>
        <taxon>core chlorophytes</taxon>
        <taxon>Chlorophyceae</taxon>
        <taxon>CS clade</taxon>
        <taxon>Chlamydomonadales</taxon>
        <taxon>Haematococcaceae</taxon>
        <taxon>Haematococcus</taxon>
    </lineage>
</organism>
<name>A0A699YZQ5_HAELA</name>
<accession>A0A699YZQ5</accession>